<dbReference type="PROSITE" id="PS50089">
    <property type="entry name" value="ZF_RING_2"/>
    <property type="match status" value="1"/>
</dbReference>
<dbReference type="InterPro" id="IPR013083">
    <property type="entry name" value="Znf_RING/FYVE/PHD"/>
</dbReference>
<name>A0A9W2ZCV7_BIOGL</name>
<keyword evidence="8" id="KW-0862">Zinc</keyword>
<evidence type="ECO:0000256" key="2">
    <source>
        <dbReference type="ARBA" id="ARBA00004286"/>
    </source>
</evidence>
<feature type="compositionally biased region" description="Basic and acidic residues" evidence="14">
    <location>
        <begin position="1882"/>
        <end position="1896"/>
    </location>
</feature>
<evidence type="ECO:0000256" key="4">
    <source>
        <dbReference type="ARBA" id="ARBA00022723"/>
    </source>
</evidence>
<evidence type="ECO:0000256" key="6">
    <source>
        <dbReference type="ARBA" id="ARBA00022763"/>
    </source>
</evidence>
<dbReference type="Pfam" id="PF00097">
    <property type="entry name" value="zf-C3HC4"/>
    <property type="match status" value="1"/>
</dbReference>
<keyword evidence="7 13" id="KW-0863">Zinc-finger</keyword>
<evidence type="ECO:0000313" key="18">
    <source>
        <dbReference type="RefSeq" id="XP_055872754.1"/>
    </source>
</evidence>
<evidence type="ECO:0000256" key="12">
    <source>
        <dbReference type="ARBA" id="ARBA00031556"/>
    </source>
</evidence>
<feature type="domain" description="RING-type" evidence="15">
    <location>
        <begin position="37"/>
        <end position="77"/>
    </location>
</feature>
<evidence type="ECO:0000256" key="11">
    <source>
        <dbReference type="ARBA" id="ARBA00023306"/>
    </source>
</evidence>
<evidence type="ECO:0000256" key="13">
    <source>
        <dbReference type="PROSITE-ProRule" id="PRU00175"/>
    </source>
</evidence>
<dbReference type="RefSeq" id="XP_055872754.1">
    <property type="nucleotide sequence ID" value="XM_056016779.1"/>
</dbReference>
<feature type="region of interest" description="Disordered" evidence="14">
    <location>
        <begin position="1876"/>
        <end position="1898"/>
    </location>
</feature>
<dbReference type="InterPro" id="IPR001841">
    <property type="entry name" value="Znf_RING"/>
</dbReference>
<dbReference type="GO" id="GO:0005694">
    <property type="term" value="C:chromosome"/>
    <property type="evidence" value="ECO:0007669"/>
    <property type="project" value="UniProtKB-SubCell"/>
</dbReference>
<feature type="compositionally biased region" description="Basic and acidic residues" evidence="14">
    <location>
        <begin position="123"/>
        <end position="137"/>
    </location>
</feature>
<dbReference type="InterPro" id="IPR036420">
    <property type="entry name" value="BRCT_dom_sf"/>
</dbReference>
<keyword evidence="11" id="KW-0131">Cell cycle</keyword>
<proteinExistence type="predicted"/>
<evidence type="ECO:0000256" key="5">
    <source>
        <dbReference type="ARBA" id="ARBA00022737"/>
    </source>
</evidence>
<dbReference type="SUPFAM" id="SSF52113">
    <property type="entry name" value="BRCT domain"/>
    <property type="match status" value="2"/>
</dbReference>
<dbReference type="GO" id="GO:0045944">
    <property type="term" value="P:positive regulation of transcription by RNA polymerase II"/>
    <property type="evidence" value="ECO:0007669"/>
    <property type="project" value="TreeGrafter"/>
</dbReference>
<dbReference type="Pfam" id="PF00533">
    <property type="entry name" value="BRCT"/>
    <property type="match status" value="1"/>
</dbReference>
<sequence>MRILLTYSNKDGSFMPLGFSTILIQSYHGVPCYIKSCHFGLDLLNNPVSTKCDHQFCSFCIYKFLQNKRYVPCPLCKKPITKRGLQERTDLTGVIAHVKKLITAFEADTGEKIQPGVSPTPLKDLKASTKDNNDQNKESASADLSNENNCSKVITNVECVQHKRISRSRAKCRVTKRPVSPQVLLVDVVLASDERLGNSEPKNITSNVQHGQEEQSVGNLLQYLENGACGEKVMSTRAAAKKHNSRNSPTVDESVIEKNASVNDKKIKHKQKESDILFIEKSNFLSKDNNGFQETLQGEKSALKNGTFDSTNKISTRSSTRNAPPKNGNVSLATKKEESEAGEVLCSSSSSAASQSSTQLLMKPIPVVSRTYSKGMQNLFQSEGSVRNWVETLPKIDSKDLNVEKEIKLLTTKDKINLKKSGNIKLFNNNINSLSKTCDDNNFVMENKMEGTNVLEPQVTPRPRRSIFKCHSNDKVLNKNIESKDPFEFTSSQTLDKDSCQTTRKRKINKCDAKTKKVEKLVPLHLISAPISKSLCDQATCQVGSQETKTVHEQKSSIQKEAEVTLTLKTGDIATDISGIRNAQTICHSSADAVQNQHIHNEPIREDECTDLNVILATNKHNISEPALDDKHTNSNIMPLSNSTGEQSVQVNIATIRKIRTAKKRVQLQKKRKVIEKEDNVLSQKSGSEMEKLINKISQAEDHELLFSTQDVHKKMEESNCTYQSEINDLKNAESKSLICDGDFSESYNTDTISDSLTVPVFVGQQKYGKIPTVCDSDNVSNLEKICETQCSVNSINQSTATREIQNKVHVEHGTLNKKIKKSSFSQINHLPASENSQIISLSKNAISTKNLPEKPKTTVAKNLLQNSKTSSSESLQENVMVSSVKALDENLLENLKNPLDETLSKVTQTPEPKTLSVSLSKPQTGNISTKNSDTLQIKTMLPNLPVNRDVTDSPKTPQNKLLSQNLWTSPGKQKLFDSDTPQSKHINRRSLSLKFPIPNVKEMIQVSPGPKGFVPVHHSLTASVISSSDDLGVLDDDHESTISSHKINVSVVDNVISKSNVDAQDNAMNVEDLNHDSVNSASKKKKSNFLLPEYSPTANDVVESIPVVLVTDTLMDISPTKVAGQTQLTTVIHDTLDNDHITNLNDGQVTANTEQWSLMADKETAATHILQSVDSDVVGQNHLGVNFIPGETECIAITDKPYQSTVNEIYRDSLSSTLCQEKEFSASISRTEAYSQNKETVDVAKAMDHSPNVYDDVSRGDKLLSETPQETPSTISQSILHVNLNPIRGTIDNTVPFLESESNSAGKQLFSNQRNDFNDCISETEPFTQVSLSKCQKHLSPDVINHDRKHTFYSEKHSQYKSVNRTAQLSKTPLDLSVNSAPGRFDLTDNKDENNMLLVRRSKRRCLSLDNTPLKPIVFVDKQKVDEAEELIGETEAVEALVNCTEGEKPVGSSPETAVSMGSLLEDIEVDLPIAHHEPQSENVESSVKPAETCLLSVKPNSFNIATSSKLQKDSSLSMEQCSVISSTENYQKDFDVCSVSSDSKQKNTKTRRGLASKNILSKLRNLPKHKSCPSPSKKEILATEISTNEKVGVKSRTDRDLVVSDSDTEQPEQCEEENKNKFINRNRDVTLVTLSSPELISSGSNGKHLVCSRNRKLSSSAENSENVLKKQLARELFGDDIINSGEITIGQAASHGETFSEKKVTLVVDSSDEVEISFDLGINYDTKQNHSAQEQGMLVKNASFNSSGSVQCLNELQKVDAGCEHKNSLSCSPLTSSPLHGDANNSQDNLKKSAILVDSEDDDDCVRVIKKSKKPMIASDSDSSDHEANGMTSSFLSTQSETLTTQQRIALEGDLEKLHQEIAKYEAELNKQSSACLSQEKNRNKEQNSNDSKEMFSATVIDDSPVASEAEDKGKKPVPCDVVDSEMGEEDSNDLFLSPELSPTHKKDFPLTSGVKKTCLSQVKDHFLKQFQSPGGSVRTKKCLDFVKSDMVKESDLSNKSKSSKSTLMKYQPETRKSDSANKNLPTSPVLATQKKNLSAETKKKEIKPPTKIQKRTFYLMASGLNREDHLLLVKFCEMFGAVLHPKYTQEVSHVIMKPAAGFELVCDRTLKYFQAVAHKCWVLSLAWIVKSLEAKELLSEVEFEIEGDTSCGEKLNGAKRARMSKNLLFNNFCFACIGNSDEMSKGDLCDILQACGALIVDDPIALAAQPTKYKLIIRCSDGDNVPTPVELDMFNGLYKHMRLVTVMREWVLDSLGSYKIIPLADYVLNTADQVQVPF</sequence>
<dbReference type="InterPro" id="IPR001357">
    <property type="entry name" value="BRCT_dom"/>
</dbReference>
<keyword evidence="5" id="KW-0677">Repeat</keyword>
<evidence type="ECO:0000259" key="15">
    <source>
        <dbReference type="PROSITE" id="PS50089"/>
    </source>
</evidence>
<feature type="domain" description="BRCT" evidence="16">
    <location>
        <begin position="2167"/>
        <end position="2271"/>
    </location>
</feature>
<feature type="region of interest" description="Disordered" evidence="14">
    <location>
        <begin position="300"/>
        <end position="331"/>
    </location>
</feature>
<dbReference type="Gene3D" id="3.30.40.10">
    <property type="entry name" value="Zinc/RING finger domain, C3HC4 (zinc finger)"/>
    <property type="match status" value="1"/>
</dbReference>
<dbReference type="GO" id="GO:0008270">
    <property type="term" value="F:zinc ion binding"/>
    <property type="evidence" value="ECO:0007669"/>
    <property type="project" value="UniProtKB-KW"/>
</dbReference>
<feature type="compositionally biased region" description="Acidic residues" evidence="14">
    <location>
        <begin position="1608"/>
        <end position="1617"/>
    </location>
</feature>
<dbReference type="GO" id="GO:0000724">
    <property type="term" value="P:double-strand break repair via homologous recombination"/>
    <property type="evidence" value="ECO:0007669"/>
    <property type="project" value="TreeGrafter"/>
</dbReference>
<keyword evidence="6" id="KW-0227">DNA damage</keyword>
<keyword evidence="9" id="KW-0234">DNA repair</keyword>
<dbReference type="PROSITE" id="PS50172">
    <property type="entry name" value="BRCT"/>
    <property type="match status" value="2"/>
</dbReference>
<dbReference type="GO" id="GO:0070531">
    <property type="term" value="C:BRCA1-A complex"/>
    <property type="evidence" value="ECO:0007669"/>
    <property type="project" value="TreeGrafter"/>
</dbReference>
<keyword evidence="3" id="KW-0158">Chromosome</keyword>
<evidence type="ECO:0000259" key="16">
    <source>
        <dbReference type="PROSITE" id="PS50172"/>
    </source>
</evidence>
<accession>A0A9W2ZCV7</accession>
<evidence type="ECO:0000313" key="17">
    <source>
        <dbReference type="Proteomes" id="UP001165740"/>
    </source>
</evidence>
<evidence type="ECO:0000256" key="8">
    <source>
        <dbReference type="ARBA" id="ARBA00022833"/>
    </source>
</evidence>
<dbReference type="Gene3D" id="3.40.50.10190">
    <property type="entry name" value="BRCT domain"/>
    <property type="match status" value="2"/>
</dbReference>
<feature type="compositionally biased region" description="Polar residues" evidence="14">
    <location>
        <begin position="2023"/>
        <end position="2042"/>
    </location>
</feature>
<comment type="subcellular location">
    <subcellularLocation>
        <location evidence="2">Chromosome</location>
    </subcellularLocation>
    <subcellularLocation>
        <location evidence="1">Nucleus</location>
    </subcellularLocation>
</comment>
<dbReference type="OrthoDB" id="6091454at2759"/>
<feature type="region of interest" description="Disordered" evidence="14">
    <location>
        <begin position="1816"/>
        <end position="1843"/>
    </location>
</feature>
<evidence type="ECO:0000256" key="9">
    <source>
        <dbReference type="ARBA" id="ARBA00023204"/>
    </source>
</evidence>
<evidence type="ECO:0000256" key="14">
    <source>
        <dbReference type="SAM" id="MobiDB-lite"/>
    </source>
</evidence>
<feature type="compositionally biased region" description="Polar residues" evidence="14">
    <location>
        <begin position="954"/>
        <end position="972"/>
    </location>
</feature>
<evidence type="ECO:0000256" key="10">
    <source>
        <dbReference type="ARBA" id="ARBA00023242"/>
    </source>
</evidence>
<feature type="region of interest" description="Disordered" evidence="14">
    <location>
        <begin position="1598"/>
        <end position="1620"/>
    </location>
</feature>
<dbReference type="GO" id="GO:0004842">
    <property type="term" value="F:ubiquitin-protein transferase activity"/>
    <property type="evidence" value="ECO:0007669"/>
    <property type="project" value="TreeGrafter"/>
</dbReference>
<organism evidence="17 18">
    <name type="scientific">Biomphalaria glabrata</name>
    <name type="common">Bloodfluke planorb</name>
    <name type="synonym">Freshwater snail</name>
    <dbReference type="NCBI Taxonomy" id="6526"/>
    <lineage>
        <taxon>Eukaryota</taxon>
        <taxon>Metazoa</taxon>
        <taxon>Spiralia</taxon>
        <taxon>Lophotrochozoa</taxon>
        <taxon>Mollusca</taxon>
        <taxon>Gastropoda</taxon>
        <taxon>Heterobranchia</taxon>
        <taxon>Euthyneura</taxon>
        <taxon>Panpulmonata</taxon>
        <taxon>Hygrophila</taxon>
        <taxon>Lymnaeoidea</taxon>
        <taxon>Planorbidae</taxon>
        <taxon>Biomphalaria</taxon>
    </lineage>
</organism>
<dbReference type="OMA" id="RESECME"/>
<dbReference type="Proteomes" id="UP001165740">
    <property type="component" value="Chromosome 1"/>
</dbReference>
<dbReference type="CDD" id="cd17721">
    <property type="entry name" value="BRCT_BRCA1_rpt2"/>
    <property type="match status" value="1"/>
</dbReference>
<feature type="region of interest" description="Disordered" evidence="14">
    <location>
        <begin position="112"/>
        <end position="145"/>
    </location>
</feature>
<evidence type="ECO:0000256" key="1">
    <source>
        <dbReference type="ARBA" id="ARBA00004123"/>
    </source>
</evidence>
<evidence type="ECO:0000256" key="3">
    <source>
        <dbReference type="ARBA" id="ARBA00022454"/>
    </source>
</evidence>
<dbReference type="InterPro" id="IPR018957">
    <property type="entry name" value="Znf_C3HC4_RING-type"/>
</dbReference>
<protein>
    <recommendedName>
        <fullName evidence="12">RING-type E3 ubiquitin transferase BRCA1</fullName>
    </recommendedName>
</protein>
<dbReference type="PANTHER" id="PTHR13763">
    <property type="entry name" value="BREAST CANCER TYPE 1 SUSCEPTIBILITY PROTEIN BRCA1"/>
    <property type="match status" value="1"/>
</dbReference>
<keyword evidence="10" id="KW-0539">Nucleus</keyword>
<dbReference type="InterPro" id="IPR031099">
    <property type="entry name" value="BRCA1-associated"/>
</dbReference>
<dbReference type="GO" id="GO:0031436">
    <property type="term" value="C:BRCA1-BARD1 complex"/>
    <property type="evidence" value="ECO:0007669"/>
    <property type="project" value="TreeGrafter"/>
</dbReference>
<dbReference type="SMART" id="SM00292">
    <property type="entry name" value="BRCT"/>
    <property type="match status" value="2"/>
</dbReference>
<dbReference type="SUPFAM" id="SSF57850">
    <property type="entry name" value="RING/U-box"/>
    <property type="match status" value="1"/>
</dbReference>
<feature type="compositionally biased region" description="Polar residues" evidence="14">
    <location>
        <begin position="307"/>
        <end position="331"/>
    </location>
</feature>
<feature type="compositionally biased region" description="Low complexity" evidence="14">
    <location>
        <begin position="1834"/>
        <end position="1843"/>
    </location>
</feature>
<keyword evidence="4" id="KW-0479">Metal-binding</keyword>
<dbReference type="InterPro" id="IPR017907">
    <property type="entry name" value="Znf_RING_CS"/>
</dbReference>
<evidence type="ECO:0000256" key="7">
    <source>
        <dbReference type="ARBA" id="ARBA00022771"/>
    </source>
</evidence>
<dbReference type="GeneID" id="106078166"/>
<dbReference type="PROSITE" id="PS00518">
    <property type="entry name" value="ZF_RING_1"/>
    <property type="match status" value="1"/>
</dbReference>
<feature type="domain" description="BRCT" evidence="16">
    <location>
        <begin position="2050"/>
        <end position="2148"/>
    </location>
</feature>
<keyword evidence="17" id="KW-1185">Reference proteome</keyword>
<feature type="region of interest" description="Disordered" evidence="14">
    <location>
        <begin position="949"/>
        <end position="986"/>
    </location>
</feature>
<dbReference type="PANTHER" id="PTHR13763:SF0">
    <property type="entry name" value="BREAST CANCER TYPE 1 SUSCEPTIBILITY PROTEIN"/>
    <property type="match status" value="1"/>
</dbReference>
<feature type="region of interest" description="Disordered" evidence="14">
    <location>
        <begin position="906"/>
        <end position="931"/>
    </location>
</feature>
<reference evidence="18" key="1">
    <citation type="submission" date="2025-08" db="UniProtKB">
        <authorList>
            <consortium name="RefSeq"/>
        </authorList>
    </citation>
    <scope>IDENTIFICATION</scope>
</reference>
<gene>
    <name evidence="18" type="primary">LOC106078166</name>
</gene>
<feature type="region of interest" description="Disordered" evidence="14">
    <location>
        <begin position="1997"/>
        <end position="2048"/>
    </location>
</feature>